<dbReference type="PANTHER" id="PTHR36917:SF1">
    <property type="entry name" value="INNER MEMBRANE-SPANNING PROTEIN YCIB"/>
    <property type="match status" value="1"/>
</dbReference>
<feature type="transmembrane region" description="Helical" evidence="5">
    <location>
        <begin position="83"/>
        <end position="103"/>
    </location>
</feature>
<sequence length="181" mass="20632">MTGMKLLFDFFPIILFFVAFKFGGIYVATAVAIAATFAQIGWVWFKGRKVEPMLWVSLVIVVLFGGATLLLHNDTFIKWKPTVLYWVFAVVLVGGQVLFRKNFIRQLLGTQMDLPAVAWTRLNWSWAGYFAVMGIVNIWVAYRYSTAIWVDFKLFGSLGLTLVFAVIQSLMIARYLPRKNA</sequence>
<feature type="transmembrane region" description="Helical" evidence="5">
    <location>
        <begin position="12"/>
        <end position="45"/>
    </location>
</feature>
<feature type="transmembrane region" description="Helical" evidence="5">
    <location>
        <begin position="52"/>
        <end position="71"/>
    </location>
</feature>
<keyword evidence="2 5" id="KW-0812">Transmembrane</keyword>
<dbReference type="PANTHER" id="PTHR36917">
    <property type="entry name" value="INTRACELLULAR SEPTATION PROTEIN A-RELATED"/>
    <property type="match status" value="1"/>
</dbReference>
<organism evidence="6">
    <name type="scientific">mine drainage metagenome</name>
    <dbReference type="NCBI Taxonomy" id="410659"/>
    <lineage>
        <taxon>unclassified sequences</taxon>
        <taxon>metagenomes</taxon>
        <taxon>ecological metagenomes</taxon>
    </lineage>
</organism>
<proteinExistence type="inferred from homology"/>
<evidence type="ECO:0000256" key="3">
    <source>
        <dbReference type="ARBA" id="ARBA00022989"/>
    </source>
</evidence>
<dbReference type="AlphaFoldDB" id="E6PRS4"/>
<dbReference type="NCBIfam" id="NF001325">
    <property type="entry name" value="PRK00259.1-3"/>
    <property type="match status" value="1"/>
</dbReference>
<keyword evidence="4 5" id="KW-0472">Membrane</keyword>
<reference evidence="6" key="1">
    <citation type="submission" date="2009-10" db="EMBL/GenBank/DDBJ databases">
        <title>Diversity of trophic interactions inside an arsenic-rich microbial ecosystem.</title>
        <authorList>
            <person name="Bertin P.N."/>
            <person name="Heinrich-Salmeron A."/>
            <person name="Pelletier E."/>
            <person name="Goulhen-Chollet F."/>
            <person name="Arsene-Ploetze F."/>
            <person name="Gallien S."/>
            <person name="Calteau A."/>
            <person name="Vallenet D."/>
            <person name="Casiot C."/>
            <person name="Chane-Woon-Ming B."/>
            <person name="Giloteaux L."/>
            <person name="Barakat M."/>
            <person name="Bonnefoy V."/>
            <person name="Bruneel O."/>
            <person name="Chandler M."/>
            <person name="Cleiss J."/>
            <person name="Duran R."/>
            <person name="Elbaz-Poulichet F."/>
            <person name="Fonknechten N."/>
            <person name="Lauga B."/>
            <person name="Mornico D."/>
            <person name="Ortet P."/>
            <person name="Schaeffer C."/>
            <person name="Siguier P."/>
            <person name="Alexander Thil Smith A."/>
            <person name="Van Dorsselaer A."/>
            <person name="Weissenbach J."/>
            <person name="Medigue C."/>
            <person name="Le Paslier D."/>
        </authorList>
    </citation>
    <scope>NUCLEOTIDE SEQUENCE</scope>
</reference>
<comment type="caution">
    <text evidence="6">The sequence shown here is derived from an EMBL/GenBank/DDBJ whole genome shotgun (WGS) entry which is preliminary data.</text>
</comment>
<keyword evidence="3 5" id="KW-1133">Transmembrane helix</keyword>
<dbReference type="InterPro" id="IPR006008">
    <property type="entry name" value="YciB"/>
</dbReference>
<dbReference type="EMBL" id="CABM01000045">
    <property type="protein sequence ID" value="CBH97630.1"/>
    <property type="molecule type" value="Genomic_DNA"/>
</dbReference>
<feature type="transmembrane region" description="Helical" evidence="5">
    <location>
        <begin position="124"/>
        <end position="142"/>
    </location>
</feature>
<protein>
    <submittedName>
        <fullName evidence="6">Intracellular septation protein</fullName>
    </submittedName>
</protein>
<evidence type="ECO:0000256" key="2">
    <source>
        <dbReference type="ARBA" id="ARBA00022692"/>
    </source>
</evidence>
<evidence type="ECO:0000313" key="6">
    <source>
        <dbReference type="EMBL" id="CBH97630.1"/>
    </source>
</evidence>
<keyword evidence="1" id="KW-1003">Cell membrane</keyword>
<evidence type="ECO:0000256" key="5">
    <source>
        <dbReference type="SAM" id="Phobius"/>
    </source>
</evidence>
<feature type="transmembrane region" description="Helical" evidence="5">
    <location>
        <begin position="154"/>
        <end position="176"/>
    </location>
</feature>
<dbReference type="Pfam" id="PF04279">
    <property type="entry name" value="IspA"/>
    <property type="match status" value="1"/>
</dbReference>
<dbReference type="GO" id="GO:0005886">
    <property type="term" value="C:plasma membrane"/>
    <property type="evidence" value="ECO:0007669"/>
    <property type="project" value="TreeGrafter"/>
</dbReference>
<dbReference type="HAMAP" id="MF_00189">
    <property type="entry name" value="YciB"/>
    <property type="match status" value="1"/>
</dbReference>
<gene>
    <name evidence="6" type="primary">ispZ</name>
    <name evidence="6" type="ORF">CARN2_3104</name>
</gene>
<evidence type="ECO:0000256" key="4">
    <source>
        <dbReference type="ARBA" id="ARBA00023136"/>
    </source>
</evidence>
<name>E6PRS4_9ZZZZ</name>
<dbReference type="NCBIfam" id="TIGR00997">
    <property type="entry name" value="ispZ"/>
    <property type="match status" value="1"/>
</dbReference>
<accession>E6PRS4</accession>
<evidence type="ECO:0000256" key="1">
    <source>
        <dbReference type="ARBA" id="ARBA00022475"/>
    </source>
</evidence>